<accession>A0A024GDZ8</accession>
<reference evidence="1 2" key="1">
    <citation type="submission" date="2012-05" db="EMBL/GenBank/DDBJ databases">
        <title>Recombination and specialization in a pathogen metapopulation.</title>
        <authorList>
            <person name="Gardiner A."/>
            <person name="Kemen E."/>
            <person name="Schultz-Larsen T."/>
            <person name="MacLean D."/>
            <person name="Van Oosterhout C."/>
            <person name="Jones J.D.G."/>
        </authorList>
    </citation>
    <scope>NUCLEOTIDE SEQUENCE [LARGE SCALE GENOMIC DNA]</scope>
    <source>
        <strain evidence="1 2">Ac Nc2</strain>
    </source>
</reference>
<comment type="caution">
    <text evidence="1">The sequence shown here is derived from an EMBL/GenBank/DDBJ whole genome shotgun (WGS) entry which is preliminary data.</text>
</comment>
<proteinExistence type="predicted"/>
<gene>
    <name evidence="1" type="ORF">BN9_053740</name>
</gene>
<evidence type="ECO:0000313" key="1">
    <source>
        <dbReference type="EMBL" id="CCI44565.1"/>
    </source>
</evidence>
<protein>
    <submittedName>
        <fullName evidence="1">Uncharacterized protein</fullName>
    </submittedName>
</protein>
<dbReference type="EMBL" id="CAIX01000073">
    <property type="protein sequence ID" value="CCI44565.1"/>
    <property type="molecule type" value="Genomic_DNA"/>
</dbReference>
<dbReference type="AlphaFoldDB" id="A0A024GDZ8"/>
<organism evidence="1 2">
    <name type="scientific">Albugo candida</name>
    <dbReference type="NCBI Taxonomy" id="65357"/>
    <lineage>
        <taxon>Eukaryota</taxon>
        <taxon>Sar</taxon>
        <taxon>Stramenopiles</taxon>
        <taxon>Oomycota</taxon>
        <taxon>Peronosporomycetes</taxon>
        <taxon>Albuginales</taxon>
        <taxon>Albuginaceae</taxon>
        <taxon>Albugo</taxon>
    </lineage>
</organism>
<keyword evidence="2" id="KW-1185">Reference proteome</keyword>
<dbReference type="Proteomes" id="UP000053237">
    <property type="component" value="Unassembled WGS sequence"/>
</dbReference>
<dbReference type="InParanoid" id="A0A024GDZ8"/>
<sequence length="105" mass="12189">MGTLSCRTRSAQHLVFLLCTVAGYRYFPLYCVKQNVMKQLTEAIQIMLVYHFEVSLRPNAECAKRRFKSTSRSVCIKSNNKFFNHYNPVDNSSCSDLFHVRGWSV</sequence>
<evidence type="ECO:0000313" key="2">
    <source>
        <dbReference type="Proteomes" id="UP000053237"/>
    </source>
</evidence>
<name>A0A024GDZ8_9STRA</name>